<evidence type="ECO:0000256" key="3">
    <source>
        <dbReference type="ARBA" id="ARBA00022989"/>
    </source>
</evidence>
<keyword evidence="4 5" id="KW-0472">Membrane</keyword>
<dbReference type="KEGG" id="goe:100906566"/>
<dbReference type="InterPro" id="IPR036259">
    <property type="entry name" value="MFS_trans_sf"/>
</dbReference>
<dbReference type="PANTHER" id="PTHR24064">
    <property type="entry name" value="SOLUTE CARRIER FAMILY 22 MEMBER"/>
    <property type="match status" value="1"/>
</dbReference>
<feature type="transmembrane region" description="Helical" evidence="5">
    <location>
        <begin position="265"/>
        <end position="284"/>
    </location>
</feature>
<dbReference type="GO" id="GO:0022857">
    <property type="term" value="F:transmembrane transporter activity"/>
    <property type="evidence" value="ECO:0007669"/>
    <property type="project" value="InterPro"/>
</dbReference>
<keyword evidence="6" id="KW-1185">Reference proteome</keyword>
<feature type="transmembrane region" description="Helical" evidence="5">
    <location>
        <begin position="210"/>
        <end position="227"/>
    </location>
</feature>
<feature type="transmembrane region" description="Helical" evidence="5">
    <location>
        <begin position="414"/>
        <end position="432"/>
    </location>
</feature>
<dbReference type="Gene3D" id="1.20.1250.20">
    <property type="entry name" value="MFS general substrate transporter like domains"/>
    <property type="match status" value="1"/>
</dbReference>
<feature type="transmembrane region" description="Helical" evidence="5">
    <location>
        <begin position="153"/>
        <end position="173"/>
    </location>
</feature>
<dbReference type="Pfam" id="PF00083">
    <property type="entry name" value="Sugar_tr"/>
    <property type="match status" value="1"/>
</dbReference>
<feature type="transmembrane region" description="Helical" evidence="5">
    <location>
        <begin position="239"/>
        <end position="259"/>
    </location>
</feature>
<keyword evidence="3 5" id="KW-1133">Transmembrane helix</keyword>
<dbReference type="GeneID" id="100906566"/>
<feature type="transmembrane region" description="Helical" evidence="5">
    <location>
        <begin position="359"/>
        <end position="381"/>
    </location>
</feature>
<proteinExistence type="predicted"/>
<evidence type="ECO:0000313" key="7">
    <source>
        <dbReference type="RefSeq" id="XP_028968273.1"/>
    </source>
</evidence>
<comment type="subcellular location">
    <subcellularLocation>
        <location evidence="1">Membrane</location>
        <topology evidence="1">Multi-pass membrane protein</topology>
    </subcellularLocation>
</comment>
<dbReference type="AlphaFoldDB" id="A0AAJ7SGE0"/>
<dbReference type="GO" id="GO:0016020">
    <property type="term" value="C:membrane"/>
    <property type="evidence" value="ECO:0007669"/>
    <property type="project" value="UniProtKB-SubCell"/>
</dbReference>
<feature type="transmembrane region" description="Helical" evidence="5">
    <location>
        <begin position="387"/>
        <end position="407"/>
    </location>
</feature>
<evidence type="ECO:0000256" key="5">
    <source>
        <dbReference type="SAM" id="Phobius"/>
    </source>
</evidence>
<organism evidence="6 7">
    <name type="scientific">Galendromus occidentalis</name>
    <name type="common">western predatory mite</name>
    <dbReference type="NCBI Taxonomy" id="34638"/>
    <lineage>
        <taxon>Eukaryota</taxon>
        <taxon>Metazoa</taxon>
        <taxon>Ecdysozoa</taxon>
        <taxon>Arthropoda</taxon>
        <taxon>Chelicerata</taxon>
        <taxon>Arachnida</taxon>
        <taxon>Acari</taxon>
        <taxon>Parasitiformes</taxon>
        <taxon>Mesostigmata</taxon>
        <taxon>Gamasina</taxon>
        <taxon>Phytoseioidea</taxon>
        <taxon>Phytoseiidae</taxon>
        <taxon>Typhlodrominae</taxon>
        <taxon>Galendromus</taxon>
    </lineage>
</organism>
<evidence type="ECO:0000256" key="4">
    <source>
        <dbReference type="ARBA" id="ARBA00023136"/>
    </source>
</evidence>
<reference evidence="7" key="1">
    <citation type="submission" date="2025-08" db="UniProtKB">
        <authorList>
            <consortium name="RefSeq"/>
        </authorList>
    </citation>
    <scope>IDENTIFICATION</scope>
</reference>
<protein>
    <submittedName>
        <fullName evidence="7">Solute carrier family 22 member 7-like</fullName>
    </submittedName>
</protein>
<dbReference type="Proteomes" id="UP000694867">
    <property type="component" value="Unplaced"/>
</dbReference>
<keyword evidence="2 5" id="KW-0812">Transmembrane</keyword>
<evidence type="ECO:0000256" key="1">
    <source>
        <dbReference type="ARBA" id="ARBA00004141"/>
    </source>
</evidence>
<sequence length="586" mass="65371">MSKKSTQECEDTTDPADDGDICGLVGKVGRWHVIILAVIFINSLFNSFGQLSMAFMLPNVNYTCARSKESLEFGMSQPAWAKATQHDFPELASKMGGHCFRRNLDFNLETRFDEASREEIVKCDSWDFDKSVHRATIVEQWQLMCDNDYLRPFPQAVAMAGLIVGNVLVSHFSDRFGRRLSVLCGICLCAIAGLTATTATSFIVFNAGRFLSSISKIGINAAIVIFLETTDASNRWMFSMLSGCGYHLGMLLLSVTAYHARSWRVLQAVIAAPCVTILPFLYFVRESPRWLLSKKRTDDGIDVIKRIAKINGVPQAEIDARIPAIRSRYSGLRDSNHKSAIDLFRASGGKENMSANTLIMWYLCFSFGLLFYSSIFISTSLGTHPHISFVIPVVGELFAVVLVACGVRFLKRRLIVCVTGLLGGIGFLLLGFTDQIFSDHSFRVVLRMGSVILIRSSSAAFTQLYPVYSAELYQTPLRNMGIGFCDLMFRLASTVDPFGRYWLPRIHERLLPVLYAFLGFTAALLSLRLPETLNKDLEDGVFSRLSAGVERIRRSLRKRASIFSIGSTETGDLKKKTSSPTEQLRL</sequence>
<accession>A0AAJ7SGE0</accession>
<dbReference type="RefSeq" id="XP_028968273.1">
    <property type="nucleotide sequence ID" value="XM_029112440.1"/>
</dbReference>
<dbReference type="SUPFAM" id="SSF103473">
    <property type="entry name" value="MFS general substrate transporter"/>
    <property type="match status" value="1"/>
</dbReference>
<name>A0AAJ7SGE0_9ACAR</name>
<feature type="transmembrane region" description="Helical" evidence="5">
    <location>
        <begin position="180"/>
        <end position="204"/>
    </location>
</feature>
<gene>
    <name evidence="7" type="primary">LOC100906566</name>
</gene>
<evidence type="ECO:0000313" key="6">
    <source>
        <dbReference type="Proteomes" id="UP000694867"/>
    </source>
</evidence>
<feature type="transmembrane region" description="Helical" evidence="5">
    <location>
        <begin position="33"/>
        <end position="57"/>
    </location>
</feature>
<evidence type="ECO:0000256" key="2">
    <source>
        <dbReference type="ARBA" id="ARBA00022692"/>
    </source>
</evidence>
<dbReference type="InterPro" id="IPR005828">
    <property type="entry name" value="MFS_sugar_transport-like"/>
</dbReference>